<dbReference type="Gene3D" id="2.40.50.140">
    <property type="entry name" value="Nucleic acid-binding proteins"/>
    <property type="match status" value="1"/>
</dbReference>
<keyword evidence="3" id="KW-1185">Reference proteome</keyword>
<dbReference type="GO" id="GO:0003676">
    <property type="term" value="F:nucleic acid binding"/>
    <property type="evidence" value="ECO:0007669"/>
    <property type="project" value="InterPro"/>
</dbReference>
<dbReference type="RefSeq" id="WP_171088041.1">
    <property type="nucleotide sequence ID" value="NZ_BNBU01000003.1"/>
</dbReference>
<evidence type="ECO:0000313" key="3">
    <source>
        <dbReference type="Proteomes" id="UP000587462"/>
    </source>
</evidence>
<feature type="domain" description="CSD" evidence="1">
    <location>
        <begin position="4"/>
        <end position="67"/>
    </location>
</feature>
<dbReference type="Pfam" id="PF00313">
    <property type="entry name" value="CSD"/>
    <property type="match status" value="1"/>
</dbReference>
<evidence type="ECO:0000313" key="2">
    <source>
        <dbReference type="EMBL" id="NVK82427.1"/>
    </source>
</evidence>
<protein>
    <submittedName>
        <fullName evidence="2">Cold shock domain-containing protein</fullName>
    </submittedName>
</protein>
<dbReference type="InterPro" id="IPR012340">
    <property type="entry name" value="NA-bd_OB-fold"/>
</dbReference>
<dbReference type="SUPFAM" id="SSF50249">
    <property type="entry name" value="Nucleic acid-binding proteins"/>
    <property type="match status" value="1"/>
</dbReference>
<organism evidence="2 3">
    <name type="scientific">Streptomyces morookaense</name>
    <name type="common">Streptoverticillium morookaense</name>
    <dbReference type="NCBI Taxonomy" id="1970"/>
    <lineage>
        <taxon>Bacteria</taxon>
        <taxon>Bacillati</taxon>
        <taxon>Actinomycetota</taxon>
        <taxon>Actinomycetes</taxon>
        <taxon>Kitasatosporales</taxon>
        <taxon>Streptomycetaceae</taxon>
        <taxon>Streptomyces</taxon>
    </lineage>
</organism>
<accession>A0A7Y7EBB6</accession>
<dbReference type="PROSITE" id="PS51857">
    <property type="entry name" value="CSD_2"/>
    <property type="match status" value="1"/>
</dbReference>
<dbReference type="EMBL" id="JABBXF010000133">
    <property type="protein sequence ID" value="NVK82427.1"/>
    <property type="molecule type" value="Genomic_DNA"/>
</dbReference>
<gene>
    <name evidence="2" type="ORF">HG542_32995</name>
</gene>
<comment type="caution">
    <text evidence="2">The sequence shown here is derived from an EMBL/GenBank/DDBJ whole genome shotgun (WGS) entry which is preliminary data.</text>
</comment>
<reference evidence="2 3" key="1">
    <citation type="submission" date="2020-04" db="EMBL/GenBank/DDBJ databases">
        <title>Draft Genome Sequence of Streptomyces morookaense DSM 40503, an 8-azaguanine-producing strain.</title>
        <authorList>
            <person name="Qi J."/>
            <person name="Gao J.-M."/>
        </authorList>
    </citation>
    <scope>NUCLEOTIDE SEQUENCE [LARGE SCALE GENOMIC DNA]</scope>
    <source>
        <strain evidence="2 3">DSM 40503</strain>
    </source>
</reference>
<name>A0A7Y7EBB6_STRMO</name>
<sequence length="69" mass="7658">MSDRVSGVVRWFNQARGYGYINGDDGAEVRVTREAIDDLTFVTEGMRVTYVPALDTDGTVHAEHVRVVS</sequence>
<dbReference type="Proteomes" id="UP000587462">
    <property type="component" value="Unassembled WGS sequence"/>
</dbReference>
<evidence type="ECO:0000259" key="1">
    <source>
        <dbReference type="PROSITE" id="PS51857"/>
    </source>
</evidence>
<dbReference type="AlphaFoldDB" id="A0A7Y7EBB6"/>
<proteinExistence type="predicted"/>
<dbReference type="InterPro" id="IPR002059">
    <property type="entry name" value="CSP_DNA-bd"/>
</dbReference>